<evidence type="ECO:0000313" key="1">
    <source>
        <dbReference type="EMBL" id="CAH3177566.1"/>
    </source>
</evidence>
<name>A0ABN8RE56_9CNID</name>
<gene>
    <name evidence="1" type="ORF">PLOB_00019377</name>
</gene>
<keyword evidence="2" id="KW-1185">Reference proteome</keyword>
<comment type="caution">
    <text evidence="1">The sequence shown here is derived from an EMBL/GenBank/DDBJ whole genome shotgun (WGS) entry which is preliminary data.</text>
</comment>
<feature type="non-terminal residue" evidence="1">
    <location>
        <position position="1"/>
    </location>
</feature>
<reference evidence="1 2" key="1">
    <citation type="submission" date="2022-05" db="EMBL/GenBank/DDBJ databases">
        <authorList>
            <consortium name="Genoscope - CEA"/>
            <person name="William W."/>
        </authorList>
    </citation>
    <scope>NUCLEOTIDE SEQUENCE [LARGE SCALE GENOMIC DNA]</scope>
</reference>
<dbReference type="Proteomes" id="UP001159405">
    <property type="component" value="Unassembled WGS sequence"/>
</dbReference>
<accession>A0ABN8RE56</accession>
<protein>
    <submittedName>
        <fullName evidence="1">Uncharacterized protein</fullName>
    </submittedName>
</protein>
<sequence length="155" mass="17063">GCNSGEITEFLKEQLEASVAVRSLIVVMYAERHTIVPVMFYKAAKLTLSDEMSVSELSMLNSSSSSGSVSLLELLWSSGVKLAFSLSSQSLLSKTRILASDDELNELVLRVMLGNVWGFNVLGAMDEKRLELIVDRFVYADCHKHNVGDNGSKEQ</sequence>
<organism evidence="1 2">
    <name type="scientific">Porites lobata</name>
    <dbReference type="NCBI Taxonomy" id="104759"/>
    <lineage>
        <taxon>Eukaryota</taxon>
        <taxon>Metazoa</taxon>
        <taxon>Cnidaria</taxon>
        <taxon>Anthozoa</taxon>
        <taxon>Hexacorallia</taxon>
        <taxon>Scleractinia</taxon>
        <taxon>Fungiina</taxon>
        <taxon>Poritidae</taxon>
        <taxon>Porites</taxon>
    </lineage>
</organism>
<evidence type="ECO:0000313" key="2">
    <source>
        <dbReference type="Proteomes" id="UP001159405"/>
    </source>
</evidence>
<dbReference type="EMBL" id="CALNXK010000227">
    <property type="protein sequence ID" value="CAH3177566.1"/>
    <property type="molecule type" value="Genomic_DNA"/>
</dbReference>
<proteinExistence type="predicted"/>